<comment type="caution">
    <text evidence="1">The sequence shown here is derived from an EMBL/GenBank/DDBJ whole genome shotgun (WGS) entry which is preliminary data.</text>
</comment>
<evidence type="ECO:0000313" key="2">
    <source>
        <dbReference type="Proteomes" id="UP000070457"/>
    </source>
</evidence>
<dbReference type="AlphaFoldDB" id="A0A136LX57"/>
<dbReference type="Proteomes" id="UP000070457">
    <property type="component" value="Unassembled WGS sequence"/>
</dbReference>
<dbReference type="STRING" id="1617426.TR69_WS6001001211"/>
<accession>A0A136LX57</accession>
<dbReference type="EMBL" id="JYNZ01000004">
    <property type="protein sequence ID" value="KXK26216.1"/>
    <property type="molecule type" value="Genomic_DNA"/>
</dbReference>
<protein>
    <submittedName>
        <fullName evidence="1">Uncharacterized protein</fullName>
    </submittedName>
</protein>
<sequence>MGLFSPSKITTQQHLPIEDIRDDLVIMKNGNVSLVMETTALNFELLSEREQDAKILTFAGLLNSLQFQMQIVIMTERTDMSVYIDRLRSYREQQISNALRRQIDIYIKFINNLTFNTEVLDKRFFVVIPEVVAEVQRTSMVKQMFGKPAKITNLRSIIEKAKVKVYPKRDHLTKQFKKNGYYCTPAYQ</sequence>
<organism evidence="1 2">
    <name type="scientific">candidate division WS6 bacterium OLB20</name>
    <dbReference type="NCBI Taxonomy" id="1617426"/>
    <lineage>
        <taxon>Bacteria</taxon>
        <taxon>Candidatus Dojkabacteria</taxon>
    </lineage>
</organism>
<proteinExistence type="predicted"/>
<evidence type="ECO:0000313" key="1">
    <source>
        <dbReference type="EMBL" id="KXK26216.1"/>
    </source>
</evidence>
<name>A0A136LX57_9BACT</name>
<reference evidence="1 2" key="1">
    <citation type="submission" date="2015-02" db="EMBL/GenBank/DDBJ databases">
        <title>Improved understanding of the partial-nitritation anammox process through 23 genomes representing the majority of the microbial community.</title>
        <authorList>
            <person name="Speth D.R."/>
            <person name="In T Zandt M."/>
            <person name="Guerrero Cruz S."/>
            <person name="Jetten M.S."/>
            <person name="Dutilh B.E."/>
        </authorList>
    </citation>
    <scope>NUCLEOTIDE SEQUENCE [LARGE SCALE GENOMIC DNA]</scope>
    <source>
        <strain evidence="1">OLB20</strain>
    </source>
</reference>
<gene>
    <name evidence="1" type="ORF">TR69_WS6001001211</name>
</gene>